<accession>A0A6I4UHW3</accession>
<gene>
    <name evidence="1" type="ORF">FHS52_002418</name>
    <name evidence="2" type="ORF">GRI59_07580</name>
</gene>
<dbReference type="Proteomes" id="UP000548685">
    <property type="component" value="Unassembled WGS sequence"/>
</dbReference>
<evidence type="ECO:0008006" key="5">
    <source>
        <dbReference type="Google" id="ProtNLM"/>
    </source>
</evidence>
<dbReference type="Gene3D" id="1.25.40.10">
    <property type="entry name" value="Tetratricopeptide repeat domain"/>
    <property type="match status" value="1"/>
</dbReference>
<reference evidence="1 4" key="2">
    <citation type="submission" date="2020-08" db="EMBL/GenBank/DDBJ databases">
        <title>Genomic Encyclopedia of Type Strains, Phase IV (KMG-IV): sequencing the most valuable type-strain genomes for metagenomic binning, comparative biology and taxonomic classification.</title>
        <authorList>
            <person name="Goeker M."/>
        </authorList>
    </citation>
    <scope>NUCLEOTIDE SEQUENCE [LARGE SCALE GENOMIC DNA]</scope>
    <source>
        <strain evidence="1 4">DSM 8510</strain>
    </source>
</reference>
<organism evidence="2 3">
    <name type="scientific">Erythrobacter ramosus</name>
    <dbReference type="NCBI Taxonomy" id="35811"/>
    <lineage>
        <taxon>Bacteria</taxon>
        <taxon>Pseudomonadati</taxon>
        <taxon>Pseudomonadota</taxon>
        <taxon>Alphaproteobacteria</taxon>
        <taxon>Sphingomonadales</taxon>
        <taxon>Erythrobacteraceae</taxon>
        <taxon>Erythrobacter/Porphyrobacter group</taxon>
        <taxon>Erythrobacter</taxon>
    </lineage>
</organism>
<evidence type="ECO:0000313" key="1">
    <source>
        <dbReference type="EMBL" id="MBB3776449.1"/>
    </source>
</evidence>
<evidence type="ECO:0000313" key="2">
    <source>
        <dbReference type="EMBL" id="MXP38472.1"/>
    </source>
</evidence>
<dbReference type="InterPro" id="IPR011990">
    <property type="entry name" value="TPR-like_helical_dom_sf"/>
</dbReference>
<dbReference type="Proteomes" id="UP000430021">
    <property type="component" value="Unassembled WGS sequence"/>
</dbReference>
<dbReference type="EMBL" id="WTYB01000002">
    <property type="protein sequence ID" value="MXP38472.1"/>
    <property type="molecule type" value="Genomic_DNA"/>
</dbReference>
<protein>
    <recommendedName>
        <fullName evidence="5">Sel1 repeat family protein</fullName>
    </recommendedName>
</protein>
<reference evidence="2 3" key="1">
    <citation type="submission" date="2019-12" db="EMBL/GenBank/DDBJ databases">
        <title>Genomic-based taxomic classification of the family Erythrobacteraceae.</title>
        <authorList>
            <person name="Xu L."/>
        </authorList>
    </citation>
    <scope>NUCLEOTIDE SEQUENCE [LARGE SCALE GENOMIC DNA]</scope>
    <source>
        <strain evidence="2 3">JCM 10282</strain>
    </source>
</reference>
<proteinExistence type="predicted"/>
<sequence>MWHLAHRGHADAMIELADWFCGDDAAKDVGKPSEAFSAAGLYYRAYRKRNARAARNMAISCFNRSDMAGYRCWLTRAAKAGDTESARDLRYFETRLWHGAARRIGRLRPVQKRDGFL</sequence>
<comment type="caution">
    <text evidence="2">The sequence shown here is derived from an EMBL/GenBank/DDBJ whole genome shotgun (WGS) entry which is preliminary data.</text>
</comment>
<evidence type="ECO:0000313" key="4">
    <source>
        <dbReference type="Proteomes" id="UP000548685"/>
    </source>
</evidence>
<keyword evidence="4" id="KW-1185">Reference proteome</keyword>
<dbReference type="RefSeq" id="WP_183363627.1">
    <property type="nucleotide sequence ID" value="NZ_JACICE010000002.1"/>
</dbReference>
<name>A0A6I4UHW3_9SPHN</name>
<dbReference type="AlphaFoldDB" id="A0A6I4UHW3"/>
<evidence type="ECO:0000313" key="3">
    <source>
        <dbReference type="Proteomes" id="UP000430021"/>
    </source>
</evidence>
<dbReference type="EMBL" id="JACICE010000002">
    <property type="protein sequence ID" value="MBB3776449.1"/>
    <property type="molecule type" value="Genomic_DNA"/>
</dbReference>